<keyword evidence="2" id="KW-0812">Transmembrane</keyword>
<dbReference type="RefSeq" id="WP_057953293.1">
    <property type="nucleotide sequence ID" value="NZ_CP013118.1"/>
</dbReference>
<reference evidence="3 4" key="1">
    <citation type="submission" date="2015-11" db="EMBL/GenBank/DDBJ databases">
        <title>Description and complete genome sequence of a novel strain predominating in hypersaline microbial mats and representing a new family of the Bacteriodetes phylum.</title>
        <authorList>
            <person name="Spring S."/>
            <person name="Bunk B."/>
            <person name="Sproer C."/>
            <person name="Klenk H.-P."/>
        </authorList>
    </citation>
    <scope>NUCLEOTIDE SEQUENCE [LARGE SCALE GENOMIC DNA]</scope>
    <source>
        <strain evidence="3 4">L21-Spi-D4</strain>
    </source>
</reference>
<gene>
    <name evidence="3" type="ORF">L21SP5_02239</name>
</gene>
<accession>A0A0S2I0Q0</accession>
<dbReference type="AlphaFoldDB" id="A0A0S2I0Q0"/>
<keyword evidence="4" id="KW-1185">Reference proteome</keyword>
<feature type="transmembrane region" description="Helical" evidence="2">
    <location>
        <begin position="22"/>
        <end position="43"/>
    </location>
</feature>
<evidence type="ECO:0008006" key="5">
    <source>
        <dbReference type="Google" id="ProtNLM"/>
    </source>
</evidence>
<evidence type="ECO:0000313" key="4">
    <source>
        <dbReference type="Proteomes" id="UP000064893"/>
    </source>
</evidence>
<feature type="coiled-coil region" evidence="1">
    <location>
        <begin position="56"/>
        <end position="108"/>
    </location>
</feature>
<dbReference type="KEGG" id="blq:L21SP5_02239"/>
<evidence type="ECO:0000313" key="3">
    <source>
        <dbReference type="EMBL" id="ALO15872.1"/>
    </source>
</evidence>
<keyword evidence="1" id="KW-0175">Coiled coil</keyword>
<protein>
    <recommendedName>
        <fullName evidence="5">Chromosome segregation protein SMC</fullName>
    </recommendedName>
</protein>
<name>A0A0S2I0Q0_9BACT</name>
<dbReference type="EMBL" id="CP013118">
    <property type="protein sequence ID" value="ALO15872.1"/>
    <property type="molecule type" value="Genomic_DNA"/>
</dbReference>
<dbReference type="Proteomes" id="UP000064893">
    <property type="component" value="Chromosome"/>
</dbReference>
<keyword evidence="2" id="KW-1133">Transmembrane helix</keyword>
<organism evidence="3 4">
    <name type="scientific">Salinivirga cyanobacteriivorans</name>
    <dbReference type="NCBI Taxonomy" id="1307839"/>
    <lineage>
        <taxon>Bacteria</taxon>
        <taxon>Pseudomonadati</taxon>
        <taxon>Bacteroidota</taxon>
        <taxon>Bacteroidia</taxon>
        <taxon>Bacteroidales</taxon>
        <taxon>Salinivirgaceae</taxon>
        <taxon>Salinivirga</taxon>
    </lineage>
</organism>
<dbReference type="STRING" id="1307839.L21SP5_02239"/>
<feature type="coiled-coil region" evidence="1">
    <location>
        <begin position="137"/>
        <end position="185"/>
    </location>
</feature>
<proteinExistence type="predicted"/>
<dbReference type="OrthoDB" id="1115172at2"/>
<evidence type="ECO:0000256" key="2">
    <source>
        <dbReference type="SAM" id="Phobius"/>
    </source>
</evidence>
<evidence type="ECO:0000256" key="1">
    <source>
        <dbReference type="SAM" id="Coils"/>
    </source>
</evidence>
<sequence length="312" mass="36520">MNTENFDHNLTDSNGSKNRSNLFYNITLAILTLAVIGLAWLYYTEKEKNKAQIQENVELTITKDSIENNLENMIAEYESLQTTNEEVNKELLAEKERVQKLLTRLRNERSYSRTKFEEYEKELSTLRKIMRSYIVQIDSLNQSNIALRKENKQVRTRYKTIQTEHEQLSEKMEEASEKVEVASILRAMNITAVGLNENGNERNRNKRIDKFKACFTIDQNRVVEAGDKTIYLRIITPADFVMENQQLDSVQVNNTNIMYSAKRNLKYNNEAIDMCIYYQVYETLPPGMYKFEIIHGNHIIGSTSYEVKKSIF</sequence>
<keyword evidence="2" id="KW-0472">Membrane</keyword>